<keyword evidence="1" id="KW-0472">Membrane</keyword>
<gene>
    <name evidence="2" type="ORF">ACFOZ4_28655</name>
</gene>
<evidence type="ECO:0000256" key="1">
    <source>
        <dbReference type="SAM" id="Phobius"/>
    </source>
</evidence>
<evidence type="ECO:0000313" key="3">
    <source>
        <dbReference type="Proteomes" id="UP001595816"/>
    </source>
</evidence>
<feature type="transmembrane region" description="Helical" evidence="1">
    <location>
        <begin position="106"/>
        <end position="125"/>
    </location>
</feature>
<keyword evidence="1" id="KW-0812">Transmembrane</keyword>
<accession>A0ABV8LWD2</accession>
<dbReference type="Proteomes" id="UP001595816">
    <property type="component" value="Unassembled WGS sequence"/>
</dbReference>
<sequence>MDFAGKRRGMGLALYVIAAVLVVWGGYQVMRSWNWATAEGKVDRCRLQTTGSGNGRTYTQHCDVTWTADGVTHKATVAFDGRPDRTGTTQKLRVSGGEAQAYEGRLGSMATAGLGVLLAGVGSLLRRRLGDATRIATQGR</sequence>
<dbReference type="EMBL" id="JBHSAY010000015">
    <property type="protein sequence ID" value="MFC4134600.1"/>
    <property type="molecule type" value="Genomic_DNA"/>
</dbReference>
<reference evidence="3" key="1">
    <citation type="journal article" date="2019" name="Int. J. Syst. Evol. Microbiol.">
        <title>The Global Catalogue of Microorganisms (GCM) 10K type strain sequencing project: providing services to taxonomists for standard genome sequencing and annotation.</title>
        <authorList>
            <consortium name="The Broad Institute Genomics Platform"/>
            <consortium name="The Broad Institute Genome Sequencing Center for Infectious Disease"/>
            <person name="Wu L."/>
            <person name="Ma J."/>
        </authorList>
    </citation>
    <scope>NUCLEOTIDE SEQUENCE [LARGE SCALE GENOMIC DNA]</scope>
    <source>
        <strain evidence="3">CGMCC 4.7289</strain>
    </source>
</reference>
<keyword evidence="1" id="KW-1133">Transmembrane helix</keyword>
<keyword evidence="3" id="KW-1185">Reference proteome</keyword>
<evidence type="ECO:0000313" key="2">
    <source>
        <dbReference type="EMBL" id="MFC4134600.1"/>
    </source>
</evidence>
<dbReference type="RefSeq" id="WP_253761252.1">
    <property type="nucleotide sequence ID" value="NZ_JAMZDZ010000001.1"/>
</dbReference>
<protein>
    <recommendedName>
        <fullName evidence="4">DUF3592 domain-containing protein</fullName>
    </recommendedName>
</protein>
<comment type="caution">
    <text evidence="2">The sequence shown here is derived from an EMBL/GenBank/DDBJ whole genome shotgun (WGS) entry which is preliminary data.</text>
</comment>
<organism evidence="2 3">
    <name type="scientific">Hamadaea flava</name>
    <dbReference type="NCBI Taxonomy" id="1742688"/>
    <lineage>
        <taxon>Bacteria</taxon>
        <taxon>Bacillati</taxon>
        <taxon>Actinomycetota</taxon>
        <taxon>Actinomycetes</taxon>
        <taxon>Micromonosporales</taxon>
        <taxon>Micromonosporaceae</taxon>
        <taxon>Hamadaea</taxon>
    </lineage>
</organism>
<proteinExistence type="predicted"/>
<name>A0ABV8LWD2_9ACTN</name>
<evidence type="ECO:0008006" key="4">
    <source>
        <dbReference type="Google" id="ProtNLM"/>
    </source>
</evidence>
<feature type="transmembrane region" description="Helical" evidence="1">
    <location>
        <begin position="12"/>
        <end position="30"/>
    </location>
</feature>